<proteinExistence type="inferred from homology"/>
<evidence type="ECO:0000259" key="8">
    <source>
        <dbReference type="Pfam" id="PF16901"/>
    </source>
</evidence>
<dbReference type="PANTHER" id="PTHR11985:SF11">
    <property type="entry name" value="DEHYDROGENASE (FAD-DEPENDENT), PUTATIVE-RELATED"/>
    <property type="match status" value="1"/>
</dbReference>
<feature type="compositionally biased region" description="Low complexity" evidence="6">
    <location>
        <begin position="389"/>
        <end position="405"/>
    </location>
</feature>
<dbReference type="GO" id="GO:0006127">
    <property type="term" value="P:glycerol-3-phosphate shuttle"/>
    <property type="evidence" value="ECO:0000318"/>
    <property type="project" value="GO_Central"/>
</dbReference>
<comment type="cofactor">
    <cofactor evidence="1">
        <name>FAD</name>
        <dbReference type="ChEBI" id="CHEBI:57692"/>
    </cofactor>
</comment>
<dbReference type="Pfam" id="PF01266">
    <property type="entry name" value="DAO"/>
    <property type="match status" value="1"/>
</dbReference>
<dbReference type="InterPro" id="IPR036188">
    <property type="entry name" value="FAD/NAD-bd_sf"/>
</dbReference>
<dbReference type="Pfam" id="PF16901">
    <property type="entry name" value="DAO_C"/>
    <property type="match status" value="1"/>
</dbReference>
<dbReference type="RefSeq" id="XP_001682801.1">
    <property type="nucleotide sequence ID" value="XM_001682749.1"/>
</dbReference>
<comment type="similarity">
    <text evidence="2">Belongs to the FAD-dependent glycerol-3-phosphate dehydrogenase family.</text>
</comment>
<evidence type="ECO:0000256" key="4">
    <source>
        <dbReference type="ARBA" id="ARBA00022827"/>
    </source>
</evidence>
<dbReference type="OMA" id="ETTWRNV"/>
<keyword evidence="5 9" id="KW-0560">Oxidoreductase</keyword>
<evidence type="ECO:0000256" key="5">
    <source>
        <dbReference type="ARBA" id="ARBA00023002"/>
    </source>
</evidence>
<evidence type="ECO:0000259" key="7">
    <source>
        <dbReference type="Pfam" id="PF01266"/>
    </source>
</evidence>
<dbReference type="GO" id="GO:0004368">
    <property type="term" value="F:glycerol-3-phosphate dehydrogenase (quinone) activity"/>
    <property type="evidence" value="ECO:0000318"/>
    <property type="project" value="GO_Central"/>
</dbReference>
<organism evidence="9 10">
    <name type="scientific">Leishmania major</name>
    <dbReference type="NCBI Taxonomy" id="5664"/>
    <lineage>
        <taxon>Eukaryota</taxon>
        <taxon>Discoba</taxon>
        <taxon>Euglenozoa</taxon>
        <taxon>Kinetoplastea</taxon>
        <taxon>Metakinetoplastina</taxon>
        <taxon>Trypanosomatida</taxon>
        <taxon>Trypanosomatidae</taxon>
        <taxon>Leishmaniinae</taxon>
        <taxon>Leishmania</taxon>
    </lineage>
</organism>
<protein>
    <submittedName>
        <fullName evidence="9">Glycerol-3-phosphate dehydrogenase-like protein</fullName>
        <ecNumber evidence="9">1.1.5.3</ecNumber>
    </submittedName>
</protein>
<dbReference type="FunFam" id="3.50.50.60:FF:000649">
    <property type="entry name" value="Glycerol-3-phosphate dehydrogenase-like protein"/>
    <property type="match status" value="1"/>
</dbReference>
<dbReference type="InterPro" id="IPR000447">
    <property type="entry name" value="G3P_DH_FAD-dep"/>
</dbReference>
<dbReference type="GeneID" id="5651325"/>
<accession>Q4QCZ7</accession>
<dbReference type="Proteomes" id="UP000000542">
    <property type="component" value="Chromosome 20"/>
</dbReference>
<dbReference type="Gene3D" id="1.10.8.870">
    <property type="entry name" value="Alpha-glycerophosphate oxidase, cap domain"/>
    <property type="match status" value="1"/>
</dbReference>
<evidence type="ECO:0000256" key="6">
    <source>
        <dbReference type="SAM" id="MobiDB-lite"/>
    </source>
</evidence>
<keyword evidence="3" id="KW-0285">Flavoprotein</keyword>
<dbReference type="AlphaFoldDB" id="Q4QCZ7"/>
<evidence type="ECO:0000313" key="10">
    <source>
        <dbReference type="Proteomes" id="UP000000542"/>
    </source>
</evidence>
<dbReference type="HOGENOM" id="CLU_355075_0_0_1"/>
<keyword evidence="4" id="KW-0274">FAD</keyword>
<dbReference type="VEuPathDB" id="TriTrypDB:LMJLV39_200010100"/>
<dbReference type="EMBL" id="FR796416">
    <property type="protein sequence ID" value="CAJ03675.1"/>
    <property type="molecule type" value="Genomic_DNA"/>
</dbReference>
<dbReference type="Gene3D" id="3.50.50.60">
    <property type="entry name" value="FAD/NAD(P)-binding domain"/>
    <property type="match status" value="1"/>
</dbReference>
<evidence type="ECO:0000256" key="3">
    <source>
        <dbReference type="ARBA" id="ARBA00022630"/>
    </source>
</evidence>
<evidence type="ECO:0000256" key="2">
    <source>
        <dbReference type="ARBA" id="ARBA00007330"/>
    </source>
</evidence>
<dbReference type="GO" id="GO:0006072">
    <property type="term" value="P:glycerol-3-phosphate metabolic process"/>
    <property type="evidence" value="ECO:0000318"/>
    <property type="project" value="GO_Central"/>
</dbReference>
<reference evidence="9 10" key="1">
    <citation type="journal article" date="2005" name="Science">
        <title>The genome of the kinetoplastid parasite, Leishmania major.</title>
        <authorList>
            <person name="Ivens A.C."/>
            <person name="Peacock C.S."/>
            <person name="Worthey E.A."/>
            <person name="Murphy L."/>
            <person name="Aggarwal G."/>
            <person name="Berriman M."/>
            <person name="Sisk E."/>
            <person name="Rajandream M.A."/>
            <person name="Adlem E."/>
            <person name="Aert R."/>
            <person name="Anupama A."/>
            <person name="Apostolou Z."/>
            <person name="Attipoe P."/>
            <person name="Bason N."/>
            <person name="Bauser C."/>
            <person name="Beck A."/>
            <person name="Beverley S.M."/>
            <person name="Bianchettin G."/>
            <person name="Borzym K."/>
            <person name="Bothe G."/>
            <person name="Bruschi C.V."/>
            <person name="Collins M."/>
            <person name="Cadag E."/>
            <person name="Ciarloni L."/>
            <person name="Clayton C."/>
            <person name="Coulson R.M."/>
            <person name="Cronin A."/>
            <person name="Cruz A.K."/>
            <person name="Davies R.M."/>
            <person name="De Gaudenzi J."/>
            <person name="Dobson D.E."/>
            <person name="Duesterhoeft A."/>
            <person name="Fazelina G."/>
            <person name="Fosker N."/>
            <person name="Frasch A.C."/>
            <person name="Fraser A."/>
            <person name="Fuchs M."/>
            <person name="Gabel C."/>
            <person name="Goble A."/>
            <person name="Goffeau A."/>
            <person name="Harris D."/>
            <person name="Hertz-Fowler C."/>
            <person name="Hilbert H."/>
            <person name="Horn D."/>
            <person name="Huang Y."/>
            <person name="Klages S."/>
            <person name="Knights A."/>
            <person name="Kube M."/>
            <person name="Larke N."/>
            <person name="Litvin L."/>
            <person name="Lord A."/>
            <person name="Louie T."/>
            <person name="Marra M."/>
            <person name="Masuy D."/>
            <person name="Matthews K."/>
            <person name="Michaeli S."/>
            <person name="Mottram J.C."/>
            <person name="Muller-Auer S."/>
            <person name="Munden H."/>
            <person name="Nelson S."/>
            <person name="Norbertczak H."/>
            <person name="Oliver K."/>
            <person name="O'neil S."/>
            <person name="Pentony M."/>
            <person name="Pohl T.M."/>
            <person name="Price C."/>
            <person name="Purnelle B."/>
            <person name="Quail M.A."/>
            <person name="Rabbinowitsch E."/>
            <person name="Reinhardt R."/>
            <person name="Rieger M."/>
            <person name="Rinta J."/>
            <person name="Robben J."/>
            <person name="Robertson L."/>
            <person name="Ruiz J.C."/>
            <person name="Rutter S."/>
            <person name="Saunders D."/>
            <person name="Schafer M."/>
            <person name="Schein J."/>
            <person name="Schwartz D.C."/>
            <person name="Seeger K."/>
            <person name="Seyler A."/>
            <person name="Sharp S."/>
            <person name="Shin H."/>
            <person name="Sivam D."/>
            <person name="Squares R."/>
            <person name="Squares S."/>
            <person name="Tosato V."/>
            <person name="Vogt C."/>
            <person name="Volckaert G."/>
            <person name="Wambutt R."/>
            <person name="Warren T."/>
            <person name="Wedler H."/>
            <person name="Woodward J."/>
            <person name="Zhou S."/>
            <person name="Zimmermann W."/>
            <person name="Smith D.F."/>
            <person name="Blackwell J.M."/>
            <person name="Stuart K.D."/>
            <person name="Barrell B."/>
            <person name="Myler P.J."/>
        </authorList>
    </citation>
    <scope>NUCLEOTIDE SEQUENCE [LARGE SCALE GENOMIC DNA]</scope>
    <source>
        <strain evidence="10">MHOM/IL/81/Friedlin</strain>
    </source>
</reference>
<dbReference type="PANTHER" id="PTHR11985">
    <property type="entry name" value="GLYCEROL-3-PHOSPHATE DEHYDROGENASE"/>
    <property type="match status" value="1"/>
</dbReference>
<dbReference type="SUPFAM" id="SSF51905">
    <property type="entry name" value="FAD/NAD(P)-binding domain"/>
    <property type="match status" value="1"/>
</dbReference>
<dbReference type="GO" id="GO:0005739">
    <property type="term" value="C:mitochondrion"/>
    <property type="evidence" value="ECO:0000318"/>
    <property type="project" value="GO_Central"/>
</dbReference>
<dbReference type="InterPro" id="IPR006076">
    <property type="entry name" value="FAD-dep_OxRdtase"/>
</dbReference>
<dbReference type="InterPro" id="IPR031656">
    <property type="entry name" value="DAO_C"/>
</dbReference>
<dbReference type="eggNOG" id="KOG0042">
    <property type="taxonomic scope" value="Eukaryota"/>
</dbReference>
<sequence length="791" mass="83680">MSRHSRRLHVRLLRAAAVVAAGTLAYRRWRLRASSALPASAYRSANGAEHYHDSPAPRSSRWSALQRSSAADPFDLLVIGGGLTGLYTAVDAAQRGLRVALVDAADFGGGSAASCMPSVSPGALPYVQRALRQRDWDWLRMAATVLVEETTWRNVAPRCVVAPDTLLRRWQSWHWRGAVGRSGCEAASKAGATEDGTTAVLHSAEPSAREPSLLPFDLTHATTTLLPALHSTEMVEYVCAAIVSTAMSIFCGPLRLNLVLPRSVVEARLPALAPCSGPSPSPAHLRGGIIANDFALRGNTVAVSLARTAEELGVTVLSYAPVFAIQEVSAPTATGMKMSSQSSSTGASSCAGVMLVSVRDALAAKAVAASLPASPDRSWSRFLQRRLRQSSASSPSSTADSTARPRSAVSSPDAATTTHVYTRSVVNCTGCWADTVKAMYDGNASDTVPAAFAGYQAYSYLIAPANTVHAAPLPSTSSTDGHDAGQGTAASLPPLSETLQAAALLFSSPRLSFASVMVLPWWDQCVMLGPSISSLPPLPATVAANTNAPLHSVDGYAAQRQRTLSMLSSSGVSVDASRLLSCVSQIVPHVKGPKEVPWTGALLHRGYALHFSSVPLPKGGGQGDVQEPVSLVSNCADAAGGVVAVARRDVPLLHVYGGIPLLARRIAEEAVDALVCHEPPLFLEKTRKQLHRCRTRQLQLTTPASLCTTTDSGPMSARARLETLVKDTYAERVVDVVARRTHAAYTSPVEALQAIPTLANFMGRLLEWDEARRFSEVEAARRLVHSVAVTV</sequence>
<evidence type="ECO:0000256" key="1">
    <source>
        <dbReference type="ARBA" id="ARBA00001974"/>
    </source>
</evidence>
<feature type="domain" description="Alpha-glycerophosphate oxidase C-terminal" evidence="8">
    <location>
        <begin position="713"/>
        <end position="773"/>
    </location>
</feature>
<dbReference type="InterPro" id="IPR038299">
    <property type="entry name" value="DAO_C_sf"/>
</dbReference>
<keyword evidence="10" id="KW-1185">Reference proteome</keyword>
<dbReference type="VEuPathDB" id="TriTrypDB:LMJFC_200010200"/>
<dbReference type="KEGG" id="lma:LMJF_20_0430"/>
<dbReference type="VEuPathDB" id="TriTrypDB:LmjF.20.0430"/>
<reference evidence="9 10" key="2">
    <citation type="journal article" date="2011" name="Genome Res.">
        <title>Chromosome and gene copy number variation allow major structural change between species and strains of Leishmania.</title>
        <authorList>
            <person name="Rogers M.B."/>
            <person name="Hilley J.D."/>
            <person name="Dickens N.J."/>
            <person name="Wilkes J."/>
            <person name="Bates P.A."/>
            <person name="Depledge D.P."/>
            <person name="Harris D."/>
            <person name="Her Y."/>
            <person name="Herzyk P."/>
            <person name="Imamura H."/>
            <person name="Otto T.D."/>
            <person name="Sanders M."/>
            <person name="Seeger K."/>
            <person name="Dujardin J.C."/>
            <person name="Berriman M."/>
            <person name="Smith D.F."/>
            <person name="Hertz-Fowler C."/>
            <person name="Mottram J.C."/>
        </authorList>
    </citation>
    <scope>NUCLEOTIDE SEQUENCE [LARGE SCALE GENOMIC DNA]</scope>
    <source>
        <strain evidence="10">MHOM/IL/81/Friedlin</strain>
    </source>
</reference>
<dbReference type="VEuPathDB" id="TriTrypDB:LMJSD75_200009900"/>
<dbReference type="InParanoid" id="Q4QCZ7"/>
<dbReference type="EC" id="1.1.5.3" evidence="9"/>
<feature type="region of interest" description="Disordered" evidence="6">
    <location>
        <begin position="384"/>
        <end position="414"/>
    </location>
</feature>
<gene>
    <name evidence="9" type="ORF">LMJF_20_0430</name>
</gene>
<feature type="domain" description="FAD dependent oxidoreductase" evidence="7">
    <location>
        <begin position="75"/>
        <end position="330"/>
    </location>
</feature>
<evidence type="ECO:0000313" key="9">
    <source>
        <dbReference type="EMBL" id="CAJ03675.1"/>
    </source>
</evidence>
<dbReference type="STRING" id="5664.Q4QCZ7"/>
<name>Q4QCZ7_LEIMA</name>